<evidence type="ECO:0000256" key="9">
    <source>
        <dbReference type="PIRSR" id="PIRSR004911-1"/>
    </source>
</evidence>
<evidence type="ECO:0000256" key="1">
    <source>
        <dbReference type="ARBA" id="ARBA00001933"/>
    </source>
</evidence>
<dbReference type="PANTHER" id="PTHR30538">
    <property type="entry name" value="LYSINE 2,3-AMINOMUTASE-RELATED"/>
    <property type="match status" value="1"/>
</dbReference>
<dbReference type="GO" id="GO:0046872">
    <property type="term" value="F:metal ion binding"/>
    <property type="evidence" value="ECO:0007669"/>
    <property type="project" value="UniProtKB-KW"/>
</dbReference>
<feature type="modified residue" description="N6-(pyridoxal phosphate)lysine" evidence="10">
    <location>
        <position position="377"/>
    </location>
</feature>
<evidence type="ECO:0000256" key="2">
    <source>
        <dbReference type="ARBA" id="ARBA00022485"/>
    </source>
</evidence>
<keyword evidence="6" id="KW-0408">Iron</keyword>
<dbReference type="Pfam" id="PF04055">
    <property type="entry name" value="Radical_SAM"/>
    <property type="match status" value="1"/>
</dbReference>
<dbReference type="RefSeq" id="WP_089023858.1">
    <property type="nucleotide sequence ID" value="NZ_NIQC01000018.1"/>
</dbReference>
<evidence type="ECO:0000256" key="4">
    <source>
        <dbReference type="ARBA" id="ARBA00022723"/>
    </source>
</evidence>
<evidence type="ECO:0000256" key="10">
    <source>
        <dbReference type="PIRSR" id="PIRSR603739-50"/>
    </source>
</evidence>
<dbReference type="Pfam" id="PF12544">
    <property type="entry name" value="LAM_C"/>
    <property type="match status" value="1"/>
</dbReference>
<dbReference type="InterPro" id="IPR030801">
    <property type="entry name" value="Glu_2_3_NH3_mut"/>
</dbReference>
<evidence type="ECO:0000256" key="5">
    <source>
        <dbReference type="ARBA" id="ARBA00022898"/>
    </source>
</evidence>
<dbReference type="Gene3D" id="6.10.140.1170">
    <property type="match status" value="1"/>
</dbReference>
<keyword evidence="3" id="KW-0949">S-adenosyl-L-methionine</keyword>
<dbReference type="GO" id="GO:0016869">
    <property type="term" value="F:intramolecular aminotransferase activity"/>
    <property type="evidence" value="ECO:0007669"/>
    <property type="project" value="InterPro"/>
</dbReference>
<gene>
    <name evidence="12" type="primary">eam</name>
    <name evidence="12" type="ORF">CDO51_08535</name>
</gene>
<accession>A0A226BWL1</accession>
<feature type="domain" description="Radical SAM core" evidence="11">
    <location>
        <begin position="151"/>
        <end position="365"/>
    </location>
</feature>
<keyword evidence="2 9" id="KW-0004">4Fe-4S</keyword>
<organism evidence="12 13">
    <name type="scientific">Natranaerobius trueperi</name>
    <dbReference type="NCBI Taxonomy" id="759412"/>
    <lineage>
        <taxon>Bacteria</taxon>
        <taxon>Bacillati</taxon>
        <taxon>Bacillota</taxon>
        <taxon>Clostridia</taxon>
        <taxon>Natranaerobiales</taxon>
        <taxon>Natranaerobiaceae</taxon>
        <taxon>Natranaerobius</taxon>
    </lineage>
</organism>
<evidence type="ECO:0000313" key="12">
    <source>
        <dbReference type="EMBL" id="OWZ83428.1"/>
    </source>
</evidence>
<keyword evidence="8" id="KW-0413">Isomerase</keyword>
<dbReference type="PIRSF" id="PIRSF004911">
    <property type="entry name" value="DUF160"/>
    <property type="match status" value="1"/>
</dbReference>
<dbReference type="SFLD" id="SFLDG01070">
    <property type="entry name" value="PLP-dependent"/>
    <property type="match status" value="1"/>
</dbReference>
<dbReference type="AlphaFoldDB" id="A0A226BWL1"/>
<keyword evidence="7 9" id="KW-0411">Iron-sulfur</keyword>
<evidence type="ECO:0000256" key="8">
    <source>
        <dbReference type="ARBA" id="ARBA00023235"/>
    </source>
</evidence>
<evidence type="ECO:0000256" key="3">
    <source>
        <dbReference type="ARBA" id="ARBA00022691"/>
    </source>
</evidence>
<name>A0A226BWL1_9FIRM</name>
<feature type="binding site" evidence="9">
    <location>
        <position position="172"/>
    </location>
    <ligand>
        <name>[4Fe-4S] cluster</name>
        <dbReference type="ChEBI" id="CHEBI:49883"/>
        <note>4Fe-4S-S-AdoMet</note>
    </ligand>
</feature>
<sequence length="414" mass="47862">MNKDPKQIANKRAQELKDSIQDYLDVQENIVTGEKIKGELARRKERILELLNGDEQDWKDWKWQLQNRINDVNTLAKILNLSEEEKKEIEYVGENYRWAVSPYYASIMDPVDPECPIRKQSIPIAHEIKDEIGKSDPMAEEYTNPSGNITRRYPDRLIINVTNQCAMYCRHCQRKRNIGEVDKQTPRHLLEESIEYVKNHPEIRDVLLTGGDAFMLSDDTIDWLLTELDKIPHVEIKRMGSRTPVTLPQRITQNLCDILSRHLPVYVNTHFNHPKELTEEAKNATKKLAKAGVGIGNQSVLLNTINNDPHVMKKLCHELLTAMVRPYYIFHAKCVKGTSHFITRVEEGLEILEKMRGYTSGISIPTYIINAPDGHGKTPMLPEYLVSQGKDTIKIRTWENKIFEYPNIAPKQKE</sequence>
<keyword evidence="5 10" id="KW-0663">Pyridoxal phosphate</keyword>
<dbReference type="NCBIfam" id="TIGR04368">
    <property type="entry name" value="Glu_2_3_NH3_mut"/>
    <property type="match status" value="1"/>
</dbReference>
<dbReference type="OrthoDB" id="9768064at2"/>
<dbReference type="InterPro" id="IPR013785">
    <property type="entry name" value="Aldolase_TIM"/>
</dbReference>
<protein>
    <submittedName>
        <fullName evidence="12">Glutamate 2,3-aminomutase</fullName>
    </submittedName>
</protein>
<proteinExistence type="predicted"/>
<dbReference type="InterPro" id="IPR058240">
    <property type="entry name" value="rSAM_sf"/>
</dbReference>
<dbReference type="NCBIfam" id="TIGR00238">
    <property type="entry name" value="KamA family radical SAM protein"/>
    <property type="match status" value="1"/>
</dbReference>
<dbReference type="Gene3D" id="3.20.20.70">
    <property type="entry name" value="Aldolase class I"/>
    <property type="match status" value="1"/>
</dbReference>
<evidence type="ECO:0000256" key="7">
    <source>
        <dbReference type="ARBA" id="ARBA00023014"/>
    </source>
</evidence>
<feature type="binding site" evidence="9">
    <location>
        <position position="165"/>
    </location>
    <ligand>
        <name>[4Fe-4S] cluster</name>
        <dbReference type="ChEBI" id="CHEBI:49883"/>
        <note>4Fe-4S-S-AdoMet</note>
    </ligand>
</feature>
<keyword evidence="13" id="KW-1185">Reference proteome</keyword>
<dbReference type="SFLD" id="SFLDF00290">
    <property type="entry name" value="glutamate_2_3-aminomutase"/>
    <property type="match status" value="1"/>
</dbReference>
<dbReference type="SUPFAM" id="SSF102114">
    <property type="entry name" value="Radical SAM enzymes"/>
    <property type="match status" value="1"/>
</dbReference>
<dbReference type="GO" id="GO:0051539">
    <property type="term" value="F:4 iron, 4 sulfur cluster binding"/>
    <property type="evidence" value="ECO:0007669"/>
    <property type="project" value="UniProtKB-KW"/>
</dbReference>
<dbReference type="EMBL" id="NIQC01000018">
    <property type="protein sequence ID" value="OWZ83428.1"/>
    <property type="molecule type" value="Genomic_DNA"/>
</dbReference>
<evidence type="ECO:0000313" key="13">
    <source>
        <dbReference type="Proteomes" id="UP000214588"/>
    </source>
</evidence>
<comment type="cofactor">
    <cofactor evidence="1 10">
        <name>pyridoxal 5'-phosphate</name>
        <dbReference type="ChEBI" id="CHEBI:597326"/>
    </cofactor>
</comment>
<dbReference type="InterPro" id="IPR007197">
    <property type="entry name" value="rSAM"/>
</dbReference>
<evidence type="ECO:0000259" key="11">
    <source>
        <dbReference type="PROSITE" id="PS51918"/>
    </source>
</evidence>
<dbReference type="InterPro" id="IPR025895">
    <property type="entry name" value="LAM_C_dom"/>
</dbReference>
<dbReference type="SFLD" id="SFLDS00029">
    <property type="entry name" value="Radical_SAM"/>
    <property type="match status" value="1"/>
</dbReference>
<evidence type="ECO:0000256" key="6">
    <source>
        <dbReference type="ARBA" id="ARBA00023004"/>
    </source>
</evidence>
<dbReference type="PROSITE" id="PS51918">
    <property type="entry name" value="RADICAL_SAM"/>
    <property type="match status" value="1"/>
</dbReference>
<dbReference type="Proteomes" id="UP000214588">
    <property type="component" value="Unassembled WGS sequence"/>
</dbReference>
<dbReference type="InterPro" id="IPR003739">
    <property type="entry name" value="Lys_aminomutase/Glu_NH3_mut"/>
</dbReference>
<feature type="binding site" evidence="9">
    <location>
        <position position="169"/>
    </location>
    <ligand>
        <name>[4Fe-4S] cluster</name>
        <dbReference type="ChEBI" id="CHEBI:49883"/>
        <note>4Fe-4S-S-AdoMet</note>
    </ligand>
</feature>
<comment type="caution">
    <text evidence="12">The sequence shown here is derived from an EMBL/GenBank/DDBJ whole genome shotgun (WGS) entry which is preliminary data.</text>
</comment>
<reference evidence="12 13" key="1">
    <citation type="submission" date="2017-06" db="EMBL/GenBank/DDBJ databases">
        <title>Draft Genome Sequence of Natranaerobius trueperi halophilic, alkalithermophilic bacteria from soda lakes.</title>
        <authorList>
            <person name="Zhao B."/>
        </authorList>
    </citation>
    <scope>NUCLEOTIDE SEQUENCE [LARGE SCALE GENOMIC DNA]</scope>
    <source>
        <strain evidence="12 13">DSM 18760</strain>
    </source>
</reference>
<dbReference type="PANTHER" id="PTHR30538:SF0">
    <property type="entry name" value="L-LYSINE 2,3-AMINOMUTASE AQ_1632-RELATED"/>
    <property type="match status" value="1"/>
</dbReference>
<dbReference type="CDD" id="cd01335">
    <property type="entry name" value="Radical_SAM"/>
    <property type="match status" value="1"/>
</dbReference>
<keyword evidence="4 9" id="KW-0479">Metal-binding</keyword>